<dbReference type="EMBL" id="SGXF01000008">
    <property type="protein sequence ID" value="RZS92660.1"/>
    <property type="molecule type" value="Genomic_DNA"/>
</dbReference>
<organism evidence="2 3">
    <name type="scientific">Cuneatibacter caecimuris</name>
    <dbReference type="NCBI Taxonomy" id="1796618"/>
    <lineage>
        <taxon>Bacteria</taxon>
        <taxon>Bacillati</taxon>
        <taxon>Bacillota</taxon>
        <taxon>Clostridia</taxon>
        <taxon>Lachnospirales</taxon>
        <taxon>Lachnospiraceae</taxon>
        <taxon>Cuneatibacter</taxon>
    </lineage>
</organism>
<comment type="caution">
    <text evidence="2">The sequence shown here is derived from an EMBL/GenBank/DDBJ whole genome shotgun (WGS) entry which is preliminary data.</text>
</comment>
<reference evidence="2 3" key="1">
    <citation type="submission" date="2019-02" db="EMBL/GenBank/DDBJ databases">
        <title>Genomic Encyclopedia of Type Strains, Phase IV (KMG-IV): sequencing the most valuable type-strain genomes for metagenomic binning, comparative biology and taxonomic classification.</title>
        <authorList>
            <person name="Goeker M."/>
        </authorList>
    </citation>
    <scope>NUCLEOTIDE SEQUENCE [LARGE SCALE GENOMIC DNA]</scope>
    <source>
        <strain evidence="2 3">DSM 29486</strain>
    </source>
</reference>
<sequence>MAKNDLFRVALFGGFNKEDVQEYMKTLENEIEAIKVLHQKEKNELLRKIEEGKTAAAESEELEALKGELEKKASEAESLRSAVLRKEEEAAQLQRALDKSAEEHTLLEEELKKQREDPADERAQQELAELETENRRLEKQLEEAEKRLLKLEAEAEQLREEKEQEILDRETIAKVLEDAYRNADLIREDGEKEREAMLKEAVAEAEKQREEIVSKVNSELEAKGIQLMAAKHKIEHYMKEVNSAQQGLYNIYMRMNRMMENMPLRLDDYWKGDQYKVMIQKKTEEPQEEKTE</sequence>
<dbReference type="OrthoDB" id="1976460at2"/>
<dbReference type="AlphaFoldDB" id="A0A4Q7P018"/>
<evidence type="ECO:0000313" key="2">
    <source>
        <dbReference type="EMBL" id="RZS92660.1"/>
    </source>
</evidence>
<name>A0A4Q7P018_9FIRM</name>
<dbReference type="Proteomes" id="UP000292927">
    <property type="component" value="Unassembled WGS sequence"/>
</dbReference>
<evidence type="ECO:0000313" key="3">
    <source>
        <dbReference type="Proteomes" id="UP000292927"/>
    </source>
</evidence>
<proteinExistence type="predicted"/>
<protein>
    <recommendedName>
        <fullName evidence="4">DivIVA protein</fullName>
    </recommendedName>
</protein>
<feature type="coiled-coil region" evidence="1">
    <location>
        <begin position="17"/>
        <end position="222"/>
    </location>
</feature>
<keyword evidence="3" id="KW-1185">Reference proteome</keyword>
<evidence type="ECO:0008006" key="4">
    <source>
        <dbReference type="Google" id="ProtNLM"/>
    </source>
</evidence>
<keyword evidence="1" id="KW-0175">Coiled coil</keyword>
<accession>A0A4Q7P018</accession>
<dbReference type="RefSeq" id="WP_130436192.1">
    <property type="nucleotide sequence ID" value="NZ_SGXF01000008.1"/>
</dbReference>
<gene>
    <name evidence="2" type="ORF">EV209_2955</name>
</gene>
<evidence type="ECO:0000256" key="1">
    <source>
        <dbReference type="SAM" id="Coils"/>
    </source>
</evidence>